<gene>
    <name evidence="2" type="ORF">QWT87_15210</name>
</gene>
<sequence>MRKIYIIGSASKFGMERSYKYALEKLGFEVEIIDFANLINSYYPFIILQKFNSDYTPAIVKANHFVAKKFFKEPPFAIMVFTNVKLYPGTIEYFKRICKNVIFYWPDSIVNMSNNVFSNLKHYTKVYAHSKENVDIFKRNDIESTWLPFAGDTISSADFDAYSEKKTEYDFSFVGAFRPERYEAINGLLKEFPESRFFLAGTGWKKLSFHNKKNLTLVEQMVDLNTFLNYTANSKIALNAIDHLNYPSSNLRFFEIALSGVPQLSTFIPEFENQFADKKDVYYFKTLNEMIEKAHWIVNNYEEALKGAKEFRRTIDTSNNYINRAKLLAEDFV</sequence>
<comment type="caution">
    <text evidence="2">The sequence shown here is derived from an EMBL/GenBank/DDBJ whole genome shotgun (WGS) entry which is preliminary data.</text>
</comment>
<keyword evidence="3" id="KW-1185">Reference proteome</keyword>
<proteinExistence type="predicted"/>
<evidence type="ECO:0000313" key="2">
    <source>
        <dbReference type="EMBL" id="MDO3426249.1"/>
    </source>
</evidence>
<organism evidence="2 3">
    <name type="scientific">Chryseobacterium urinae</name>
    <dbReference type="NCBI Taxonomy" id="3058400"/>
    <lineage>
        <taxon>Bacteria</taxon>
        <taxon>Pseudomonadati</taxon>
        <taxon>Bacteroidota</taxon>
        <taxon>Flavobacteriia</taxon>
        <taxon>Flavobacteriales</taxon>
        <taxon>Weeksellaceae</taxon>
        <taxon>Chryseobacterium group</taxon>
        <taxon>Chryseobacterium</taxon>
    </lineage>
</organism>
<dbReference type="SUPFAM" id="SSF53756">
    <property type="entry name" value="UDP-Glycosyltransferase/glycogen phosphorylase"/>
    <property type="match status" value="1"/>
</dbReference>
<dbReference type="EMBL" id="JAULSJ010000025">
    <property type="protein sequence ID" value="MDO3426249.1"/>
    <property type="molecule type" value="Genomic_DNA"/>
</dbReference>
<dbReference type="Pfam" id="PF13524">
    <property type="entry name" value="Glyco_trans_1_2"/>
    <property type="match status" value="1"/>
</dbReference>
<dbReference type="RefSeq" id="WP_185204959.1">
    <property type="nucleotide sequence ID" value="NZ_JAULSJ010000025.1"/>
</dbReference>
<protein>
    <submittedName>
        <fullName evidence="2">Glycosyltransferase</fullName>
        <ecNumber evidence="2">2.4.-.-</ecNumber>
    </submittedName>
</protein>
<dbReference type="InterPro" id="IPR055259">
    <property type="entry name" value="YkvP/CgeB_Glyco_trans-like"/>
</dbReference>
<accession>A0ABT8U9V0</accession>
<keyword evidence="2" id="KW-0808">Transferase</keyword>
<feature type="domain" description="Spore protein YkvP/CgeB glycosyl transferase-like" evidence="1">
    <location>
        <begin position="188"/>
        <end position="328"/>
    </location>
</feature>
<dbReference type="GO" id="GO:0016757">
    <property type="term" value="F:glycosyltransferase activity"/>
    <property type="evidence" value="ECO:0007669"/>
    <property type="project" value="UniProtKB-KW"/>
</dbReference>
<reference evidence="2" key="1">
    <citation type="submission" date="2023-07" db="EMBL/GenBank/DDBJ databases">
        <title>AMR profile of multidrug- resistance Chryseobacterium gambrini related strain.</title>
        <authorList>
            <person name="Kirdat K."/>
            <person name="Bhatt A."/>
            <person name="Kuyare S."/>
            <person name="Yadav A."/>
        </authorList>
    </citation>
    <scope>NUCLEOTIDE SEQUENCE</scope>
    <source>
        <strain evidence="2">APV-1</strain>
    </source>
</reference>
<name>A0ABT8U9V0_9FLAO</name>
<dbReference type="Proteomes" id="UP001168128">
    <property type="component" value="Unassembled WGS sequence"/>
</dbReference>
<evidence type="ECO:0000259" key="1">
    <source>
        <dbReference type="Pfam" id="PF13524"/>
    </source>
</evidence>
<keyword evidence="2" id="KW-0328">Glycosyltransferase</keyword>
<dbReference type="Gene3D" id="3.40.50.2000">
    <property type="entry name" value="Glycogen Phosphorylase B"/>
    <property type="match status" value="1"/>
</dbReference>
<dbReference type="EC" id="2.4.-.-" evidence="2"/>
<evidence type="ECO:0000313" key="3">
    <source>
        <dbReference type="Proteomes" id="UP001168128"/>
    </source>
</evidence>